<keyword evidence="1" id="KW-0863">Zinc-finger</keyword>
<dbReference type="SUPFAM" id="SSF57850">
    <property type="entry name" value="RING/U-box"/>
    <property type="match status" value="1"/>
</dbReference>
<dbReference type="AlphaFoldDB" id="A0A059DGG4"/>
<dbReference type="Pfam" id="PF13639">
    <property type="entry name" value="zf-RING_2"/>
    <property type="match status" value="1"/>
</dbReference>
<protein>
    <recommendedName>
        <fullName evidence="3">RING-type domain-containing protein</fullName>
    </recommendedName>
</protein>
<dbReference type="Gramene" id="KCW89667">
    <property type="protein sequence ID" value="KCW89667"/>
    <property type="gene ID" value="EUGRSUZ_A01937"/>
</dbReference>
<dbReference type="KEGG" id="egr:104441448"/>
<dbReference type="Gene3D" id="3.30.40.10">
    <property type="entry name" value="Zinc/RING finger domain, C3HC4 (zinc finger)"/>
    <property type="match status" value="1"/>
</dbReference>
<dbReference type="GO" id="GO:0006511">
    <property type="term" value="P:ubiquitin-dependent protein catabolic process"/>
    <property type="evidence" value="ECO:0000318"/>
    <property type="project" value="GO_Central"/>
</dbReference>
<evidence type="ECO:0000313" key="4">
    <source>
        <dbReference type="EMBL" id="KCW89667.1"/>
    </source>
</evidence>
<dbReference type="PANTHER" id="PTHR22765:SF348">
    <property type="entry name" value="OS09G0446275 PROTEIN"/>
    <property type="match status" value="1"/>
</dbReference>
<dbReference type="InParanoid" id="A0A059DGG4"/>
<dbReference type="InterPro" id="IPR001841">
    <property type="entry name" value="Znf_RING"/>
</dbReference>
<dbReference type="EMBL" id="KK198753">
    <property type="protein sequence ID" value="KCW89667.1"/>
    <property type="molecule type" value="Genomic_DNA"/>
</dbReference>
<gene>
    <name evidence="4" type="ORF">EUGRSUZ_A01937</name>
</gene>
<dbReference type="OrthoDB" id="8062037at2759"/>
<evidence type="ECO:0000256" key="2">
    <source>
        <dbReference type="SAM" id="MobiDB-lite"/>
    </source>
</evidence>
<keyword evidence="1" id="KW-0862">Zinc</keyword>
<dbReference type="InterPro" id="IPR051826">
    <property type="entry name" value="E3_ubiquitin-ligase_domain"/>
</dbReference>
<evidence type="ECO:0000259" key="3">
    <source>
        <dbReference type="PROSITE" id="PS50089"/>
    </source>
</evidence>
<evidence type="ECO:0000256" key="1">
    <source>
        <dbReference type="PROSITE-ProRule" id="PRU00175"/>
    </source>
</evidence>
<sequence length="250" mass="28375">MSGRTSNFAPALAPEPSQWDYFDFDFLSDDELPSPPPLPRALWYRTVPPAPPPTRPSVPERMMSRPTPSSLAGFTTPISPLILLENAYGRPRGIVYDPPPRPIGQPNAQVLSEQGPMSTADEQKEALSKLRKEIYKDPLPKRLARRIGLYYRENGKNGLGNQSKYHDDDDIKRCAVCLDDFEARQEVMVTPCDHMFHEECIVPWLQGHGQCPVCRFSIYEQRKQIQPPIAPIAIQPLGTVFYVPETFSRW</sequence>
<dbReference type="InterPro" id="IPR013083">
    <property type="entry name" value="Znf_RING/FYVE/PHD"/>
</dbReference>
<reference evidence="4" key="1">
    <citation type="submission" date="2013-07" db="EMBL/GenBank/DDBJ databases">
        <title>The genome of Eucalyptus grandis.</title>
        <authorList>
            <person name="Schmutz J."/>
            <person name="Hayes R."/>
            <person name="Myburg A."/>
            <person name="Tuskan G."/>
            <person name="Grattapaglia D."/>
            <person name="Rokhsar D.S."/>
        </authorList>
    </citation>
    <scope>NUCLEOTIDE SEQUENCE</scope>
    <source>
        <tissue evidence="4">Leaf extractions</tissue>
    </source>
</reference>
<dbReference type="GO" id="GO:0008270">
    <property type="term" value="F:zinc ion binding"/>
    <property type="evidence" value="ECO:0007669"/>
    <property type="project" value="UniProtKB-KW"/>
</dbReference>
<organism evidence="4">
    <name type="scientific">Eucalyptus grandis</name>
    <name type="common">Flooded gum</name>
    <dbReference type="NCBI Taxonomy" id="71139"/>
    <lineage>
        <taxon>Eukaryota</taxon>
        <taxon>Viridiplantae</taxon>
        <taxon>Streptophyta</taxon>
        <taxon>Embryophyta</taxon>
        <taxon>Tracheophyta</taxon>
        <taxon>Spermatophyta</taxon>
        <taxon>Magnoliopsida</taxon>
        <taxon>eudicotyledons</taxon>
        <taxon>Gunneridae</taxon>
        <taxon>Pentapetalae</taxon>
        <taxon>rosids</taxon>
        <taxon>malvids</taxon>
        <taxon>Myrtales</taxon>
        <taxon>Myrtaceae</taxon>
        <taxon>Myrtoideae</taxon>
        <taxon>Eucalypteae</taxon>
        <taxon>Eucalyptus</taxon>
    </lineage>
</organism>
<dbReference type="eggNOG" id="KOG0800">
    <property type="taxonomic scope" value="Eukaryota"/>
</dbReference>
<dbReference type="PANTHER" id="PTHR22765">
    <property type="entry name" value="RING FINGER AND PROTEASE ASSOCIATED DOMAIN-CONTAINING"/>
    <property type="match status" value="1"/>
</dbReference>
<accession>A0A059DGG4</accession>
<dbReference type="GO" id="GO:0061630">
    <property type="term" value="F:ubiquitin protein ligase activity"/>
    <property type="evidence" value="ECO:0000318"/>
    <property type="project" value="GO_Central"/>
</dbReference>
<dbReference type="FunFam" id="3.30.40.10:FF:000468">
    <property type="entry name" value="RING/U-box superfamily protein"/>
    <property type="match status" value="1"/>
</dbReference>
<dbReference type="SMART" id="SM00184">
    <property type="entry name" value="RING"/>
    <property type="match status" value="1"/>
</dbReference>
<keyword evidence="1" id="KW-0479">Metal-binding</keyword>
<feature type="region of interest" description="Disordered" evidence="2">
    <location>
        <begin position="40"/>
        <end position="71"/>
    </location>
</feature>
<name>A0A059DGG4_EUCGR</name>
<dbReference type="PROSITE" id="PS50089">
    <property type="entry name" value="ZF_RING_2"/>
    <property type="match status" value="1"/>
</dbReference>
<feature type="domain" description="RING-type" evidence="3">
    <location>
        <begin position="174"/>
        <end position="215"/>
    </location>
</feature>
<proteinExistence type="predicted"/>